<feature type="compositionally biased region" description="Low complexity" evidence="7">
    <location>
        <begin position="1142"/>
        <end position="1160"/>
    </location>
</feature>
<evidence type="ECO:0000256" key="1">
    <source>
        <dbReference type="ARBA" id="ARBA00004123"/>
    </source>
</evidence>
<feature type="compositionally biased region" description="Basic residues" evidence="7">
    <location>
        <begin position="1106"/>
        <end position="1115"/>
    </location>
</feature>
<keyword evidence="4" id="KW-0862">Zinc</keyword>
<comment type="subcellular location">
    <subcellularLocation>
        <location evidence="1">Nucleus</location>
    </subcellularLocation>
</comment>
<evidence type="ECO:0000256" key="2">
    <source>
        <dbReference type="ARBA" id="ARBA00022723"/>
    </source>
</evidence>
<dbReference type="Gene3D" id="3.30.1740.10">
    <property type="entry name" value="Zinc finger, PARP-type"/>
    <property type="match status" value="1"/>
</dbReference>
<dbReference type="InterPro" id="IPR001510">
    <property type="entry name" value="Znf_PARP"/>
</dbReference>
<gene>
    <name evidence="9" type="ORF">CCMP2556_LOCUS39635</name>
</gene>
<comment type="caution">
    <text evidence="9">The sequence shown here is derived from an EMBL/GenBank/DDBJ whole genome shotgun (WGS) entry which is preliminary data.</text>
</comment>
<feature type="region of interest" description="Disordered" evidence="7">
    <location>
        <begin position="899"/>
        <end position="920"/>
    </location>
</feature>
<evidence type="ECO:0000256" key="3">
    <source>
        <dbReference type="ARBA" id="ARBA00022771"/>
    </source>
</evidence>
<protein>
    <recommendedName>
        <fullName evidence="8">PARP-type domain-containing protein</fullName>
    </recommendedName>
</protein>
<proteinExistence type="predicted"/>
<keyword evidence="3" id="KW-0863">Zinc-finger</keyword>
<evidence type="ECO:0000259" key="8">
    <source>
        <dbReference type="PROSITE" id="PS50064"/>
    </source>
</evidence>
<dbReference type="PROSITE" id="PS50064">
    <property type="entry name" value="ZF_PARP_2"/>
    <property type="match status" value="1"/>
</dbReference>
<accession>A0ABP0PXY8</accession>
<evidence type="ECO:0000313" key="10">
    <source>
        <dbReference type="Proteomes" id="UP001642484"/>
    </source>
</evidence>
<dbReference type="EMBL" id="CAXAMN010023795">
    <property type="protein sequence ID" value="CAK9080876.1"/>
    <property type="molecule type" value="Genomic_DNA"/>
</dbReference>
<sequence length="1341" mass="148252">MPLAALWQSHAANEAAAEHDLQRLRKQQQTARARTASLLSRQKRKLEKAHEATKEEYLSPITSATIQDSSEDVVSFQQTYFASAREWNPLDKDRKVKATADGRSRAVWLYFQAFAAAVKSLFLGDRPMSSEPGTISHVISININDDTDIKLATGRRRSTEVRSVMNNIQHHIVAHAHGPSSGHGPGESGGLDAEGKSAQETGRAVTWFCFHQPLVTLGCADTKGVFSEFLSWTLWLAGQCGWRMLRLGVPANLFQHVRFHVLIYCGDALRTNDAVFNQLGKIITAQPVHAPPGQQGKSTSLQIHCQIHQLCLVRKTLALGFDGYWSNLVRLGHLLEGHGFRSKFYSAMTKVIRDSFQYFPVTELPSDFESWHRLKIKQLKLFSDGGNKGKSQSASRRLRTLHQLLLKDNGETDKVMQVVDKWAQAAQSTNSNLAETLGNAVDELLDQESSFADQNRKRLKLVSAAFEKQNFETIVNVVDVLLDPIDVGINRLLERSSLLKTLRYNDVSGQNRSLEEVRGRSQTMFLNWASGRFGRSVVKGLVARLKSSDLGSLCQNQSMGSESLSQTCFQLVMFATSDVWRRCVYAVQAFPYCLFDLVECTAEEFMTKWAGFQAALHQGQSCIDATFSARLLRAYNFADMTEDAKLARAQEIQRVLRDIAVYCPLATDAVENLHGAHQWALHVARGMSKSSSVAAQSSVLASLQNEHAHLKSVVDAKTYPRKYQIANSAKQMGRSKGKVKQKCPKVRVVKAARQKRRSVCGWNLFQRERMQHHGCLSPAEYRSALKDIGQAWKCLPPGKKQQYHMQATHEQACRDEIVTRPLRCKGHVDPTDNTEHLEKVAGRHFLSKVSAKRMLENRVQHHAHDLWKVHGLGLQDAYGGISTPQATIDAALEQSLHAPCNNDLDENGPRADNDVEESAEAPAYSTSLNFSEQGQNAHLHELADRCARQFGRMTAEKQLSAGSLVKIEPVLATQIGGASAGFFLGVHCKKPLLQVLVRAAPVPQRKNAYHVVTDDDDMPCFATSFEAFHSTASSSLDAVPLPFVEFRVQVLSHTFHRHLWSVQELQVLSAHVSEEFAISLLPSTGGAAKKQKTDRDRLPFGLKFQSKPRKPRAPKKPTTAGKCRRGRGGRGRGRGRPPLQPSDADSTDSTSSSDMCTSSDSDSDADKGSDSGTSPGPVAGETTANLQESNEDLILPTAIAHSENAKVAEAVQEYKREAVAQEAQPVRHPQPSGGSFFVKEEGFEEGSIAVSSRSQCYQCNERIEKGSIRFSYFWNVRRPSRWLHSGCVVSFVRANQSARKAQALRALNHIAANAAEGQSASASSDSDVIRAAAAELVSQLS</sequence>
<keyword evidence="6" id="KW-0175">Coiled coil</keyword>
<name>A0ABP0PXY8_9DINO</name>
<dbReference type="Proteomes" id="UP001642484">
    <property type="component" value="Unassembled WGS sequence"/>
</dbReference>
<organism evidence="9 10">
    <name type="scientific">Durusdinium trenchii</name>
    <dbReference type="NCBI Taxonomy" id="1381693"/>
    <lineage>
        <taxon>Eukaryota</taxon>
        <taxon>Sar</taxon>
        <taxon>Alveolata</taxon>
        <taxon>Dinophyceae</taxon>
        <taxon>Suessiales</taxon>
        <taxon>Symbiodiniaceae</taxon>
        <taxon>Durusdinium</taxon>
    </lineage>
</organism>
<evidence type="ECO:0000313" key="9">
    <source>
        <dbReference type="EMBL" id="CAK9080876.1"/>
    </source>
</evidence>
<dbReference type="InterPro" id="IPR036957">
    <property type="entry name" value="Znf_PARP_sf"/>
</dbReference>
<feature type="region of interest" description="Disordered" evidence="7">
    <location>
        <begin position="175"/>
        <end position="196"/>
    </location>
</feature>
<keyword evidence="2" id="KW-0479">Metal-binding</keyword>
<dbReference type="CDD" id="cd00084">
    <property type="entry name" value="HMG-box_SF"/>
    <property type="match status" value="1"/>
</dbReference>
<evidence type="ECO:0000256" key="4">
    <source>
        <dbReference type="ARBA" id="ARBA00022833"/>
    </source>
</evidence>
<evidence type="ECO:0000256" key="5">
    <source>
        <dbReference type="ARBA" id="ARBA00023242"/>
    </source>
</evidence>
<feature type="domain" description="PARP-type" evidence="8">
    <location>
        <begin position="1249"/>
        <end position="1337"/>
    </location>
</feature>
<keyword evidence="10" id="KW-1185">Reference proteome</keyword>
<keyword evidence="5" id="KW-0539">Nucleus</keyword>
<feature type="compositionally biased region" description="Basic residues" evidence="7">
    <location>
        <begin position="1122"/>
        <end position="1135"/>
    </location>
</feature>
<dbReference type="SUPFAM" id="SSF57716">
    <property type="entry name" value="Glucocorticoid receptor-like (DNA-binding domain)"/>
    <property type="match status" value="1"/>
</dbReference>
<feature type="coiled-coil region" evidence="6">
    <location>
        <begin position="14"/>
        <end position="56"/>
    </location>
</feature>
<evidence type="ECO:0000256" key="7">
    <source>
        <dbReference type="SAM" id="MobiDB-lite"/>
    </source>
</evidence>
<feature type="region of interest" description="Disordered" evidence="7">
    <location>
        <begin position="1084"/>
        <end position="1182"/>
    </location>
</feature>
<evidence type="ECO:0000256" key="6">
    <source>
        <dbReference type="SAM" id="Coils"/>
    </source>
</evidence>
<reference evidence="9 10" key="1">
    <citation type="submission" date="2024-02" db="EMBL/GenBank/DDBJ databases">
        <authorList>
            <person name="Chen Y."/>
            <person name="Shah S."/>
            <person name="Dougan E. K."/>
            <person name="Thang M."/>
            <person name="Chan C."/>
        </authorList>
    </citation>
    <scope>NUCLEOTIDE SEQUENCE [LARGE SCALE GENOMIC DNA]</scope>
</reference>